<dbReference type="AlphaFoldDB" id="A0A5A7R9B7"/>
<dbReference type="InterPro" id="IPR050796">
    <property type="entry name" value="SCF_F-box_component"/>
</dbReference>
<dbReference type="OrthoDB" id="809368at2759"/>
<feature type="domain" description="F-box associated beta-propeller type 1" evidence="1">
    <location>
        <begin position="71"/>
        <end position="319"/>
    </location>
</feature>
<dbReference type="InterPro" id="IPR017451">
    <property type="entry name" value="F-box-assoc_interact_dom"/>
</dbReference>
<sequence>MAIMSLNPKSKLKPLLNLCRTFSNAPLPVCSKDKSKFIVPQYTAPGRLNCLVISIEDTTHKLERDINYPKLFHNPVGACNGLVLLDFYGSYDKDTDTETSRCEALWNPTTNELKILPPSPATLDPRDALIFKSSCMYFGFGFDSASEDYKVIRFVIPRVNDANMMAELYSLATNSWKPVNVPPRAGPCWGGIHVNGSYYGKSTSEPGFITSFNCATEKFASCPIHVPQSEKLNRPYSNLTLVEFRGSLGAVVDLFTCRTDPLRSLEVWVWDDIKWTWSLVSTFDVPRAMSAWSLVGSDKIIFVESLNRDLMVFDYATGKLENIAGAPQALVPKILPFVESYIPLN</sequence>
<dbReference type="Gene3D" id="2.120.10.80">
    <property type="entry name" value="Kelch-type beta propeller"/>
    <property type="match status" value="1"/>
</dbReference>
<evidence type="ECO:0000259" key="1">
    <source>
        <dbReference type="Pfam" id="PF07734"/>
    </source>
</evidence>
<keyword evidence="3" id="KW-1185">Reference proteome</keyword>
<name>A0A5A7R9B7_STRAF</name>
<dbReference type="PANTHER" id="PTHR31672:SF13">
    <property type="entry name" value="F-BOX PROTEIN CPR30-LIKE"/>
    <property type="match status" value="1"/>
</dbReference>
<comment type="caution">
    <text evidence="2">The sequence shown here is derived from an EMBL/GenBank/DDBJ whole genome shotgun (WGS) entry which is preliminary data.</text>
</comment>
<proteinExistence type="predicted"/>
<protein>
    <submittedName>
        <fullName evidence="2">F-box family protein</fullName>
    </submittedName>
</protein>
<reference evidence="3" key="1">
    <citation type="journal article" date="2019" name="Curr. Biol.">
        <title>Genome Sequence of Striga asiatica Provides Insight into the Evolution of Plant Parasitism.</title>
        <authorList>
            <person name="Yoshida S."/>
            <person name="Kim S."/>
            <person name="Wafula E.K."/>
            <person name="Tanskanen J."/>
            <person name="Kim Y.M."/>
            <person name="Honaas L."/>
            <person name="Yang Z."/>
            <person name="Spallek T."/>
            <person name="Conn C.E."/>
            <person name="Ichihashi Y."/>
            <person name="Cheong K."/>
            <person name="Cui S."/>
            <person name="Der J.P."/>
            <person name="Gundlach H."/>
            <person name="Jiao Y."/>
            <person name="Hori C."/>
            <person name="Ishida J.K."/>
            <person name="Kasahara H."/>
            <person name="Kiba T."/>
            <person name="Kim M.S."/>
            <person name="Koo N."/>
            <person name="Laohavisit A."/>
            <person name="Lee Y.H."/>
            <person name="Lumba S."/>
            <person name="McCourt P."/>
            <person name="Mortimer J.C."/>
            <person name="Mutuku J.M."/>
            <person name="Nomura T."/>
            <person name="Sasaki-Sekimoto Y."/>
            <person name="Seto Y."/>
            <person name="Wang Y."/>
            <person name="Wakatake T."/>
            <person name="Sakakibara H."/>
            <person name="Demura T."/>
            <person name="Yamaguchi S."/>
            <person name="Yoneyama K."/>
            <person name="Manabe R.I."/>
            <person name="Nelson D.C."/>
            <person name="Schulman A.H."/>
            <person name="Timko M.P."/>
            <person name="dePamphilis C.W."/>
            <person name="Choi D."/>
            <person name="Shirasu K."/>
        </authorList>
    </citation>
    <scope>NUCLEOTIDE SEQUENCE [LARGE SCALE GENOMIC DNA]</scope>
    <source>
        <strain evidence="3">cv. UVA1</strain>
    </source>
</reference>
<dbReference type="SUPFAM" id="SSF50965">
    <property type="entry name" value="Galactose oxidase, central domain"/>
    <property type="match status" value="1"/>
</dbReference>
<dbReference type="InterPro" id="IPR015915">
    <property type="entry name" value="Kelch-typ_b-propeller"/>
</dbReference>
<accession>A0A5A7R9B7</accession>
<evidence type="ECO:0000313" key="2">
    <source>
        <dbReference type="EMBL" id="GER52861.1"/>
    </source>
</evidence>
<organism evidence="2 3">
    <name type="scientific">Striga asiatica</name>
    <name type="common">Asiatic witchweed</name>
    <name type="synonym">Buchnera asiatica</name>
    <dbReference type="NCBI Taxonomy" id="4170"/>
    <lineage>
        <taxon>Eukaryota</taxon>
        <taxon>Viridiplantae</taxon>
        <taxon>Streptophyta</taxon>
        <taxon>Embryophyta</taxon>
        <taxon>Tracheophyta</taxon>
        <taxon>Spermatophyta</taxon>
        <taxon>Magnoliopsida</taxon>
        <taxon>eudicotyledons</taxon>
        <taxon>Gunneridae</taxon>
        <taxon>Pentapetalae</taxon>
        <taxon>asterids</taxon>
        <taxon>lamiids</taxon>
        <taxon>Lamiales</taxon>
        <taxon>Orobanchaceae</taxon>
        <taxon>Buchnereae</taxon>
        <taxon>Striga</taxon>
    </lineage>
</organism>
<dbReference type="InterPro" id="IPR011043">
    <property type="entry name" value="Gal_Oxase/kelch_b-propeller"/>
</dbReference>
<evidence type="ECO:0000313" key="3">
    <source>
        <dbReference type="Proteomes" id="UP000325081"/>
    </source>
</evidence>
<dbReference type="PANTHER" id="PTHR31672">
    <property type="entry name" value="BNACNNG10540D PROTEIN"/>
    <property type="match status" value="1"/>
</dbReference>
<dbReference type="Proteomes" id="UP000325081">
    <property type="component" value="Unassembled WGS sequence"/>
</dbReference>
<dbReference type="Pfam" id="PF07734">
    <property type="entry name" value="FBA_1"/>
    <property type="match status" value="1"/>
</dbReference>
<dbReference type="NCBIfam" id="TIGR01640">
    <property type="entry name" value="F_box_assoc_1"/>
    <property type="match status" value="1"/>
</dbReference>
<gene>
    <name evidence="2" type="ORF">STAS_30346</name>
</gene>
<dbReference type="InterPro" id="IPR006527">
    <property type="entry name" value="F-box-assoc_dom_typ1"/>
</dbReference>
<dbReference type="EMBL" id="BKCP01010514">
    <property type="protein sequence ID" value="GER52861.1"/>
    <property type="molecule type" value="Genomic_DNA"/>
</dbReference>